<feature type="compositionally biased region" description="Low complexity" evidence="1">
    <location>
        <begin position="62"/>
        <end position="78"/>
    </location>
</feature>
<proteinExistence type="predicted"/>
<sequence>MKNILVAIIGFAGASSSLKAWRSRTPRTPLATRSTTPRRPVFPCRPWLGFPWRAPCRSPWHSAPRPSSPSSTPAARTTSSRRRRRGAPVYPSANAPASQPWSPMASGSPAPASSATRPCSSTASRSRPTSTSCHWPGTTSSSAPGGSASWGPLFGTSAAVACPSNARGAPSPGPAWPAPLCRPWAQ</sequence>
<evidence type="ECO:0000313" key="2">
    <source>
        <dbReference type="EMBL" id="JAD85278.1"/>
    </source>
</evidence>
<organism evidence="2">
    <name type="scientific">Arundo donax</name>
    <name type="common">Giant reed</name>
    <name type="synonym">Donax arundinaceus</name>
    <dbReference type="NCBI Taxonomy" id="35708"/>
    <lineage>
        <taxon>Eukaryota</taxon>
        <taxon>Viridiplantae</taxon>
        <taxon>Streptophyta</taxon>
        <taxon>Embryophyta</taxon>
        <taxon>Tracheophyta</taxon>
        <taxon>Spermatophyta</taxon>
        <taxon>Magnoliopsida</taxon>
        <taxon>Liliopsida</taxon>
        <taxon>Poales</taxon>
        <taxon>Poaceae</taxon>
        <taxon>PACMAD clade</taxon>
        <taxon>Arundinoideae</taxon>
        <taxon>Arundineae</taxon>
        <taxon>Arundo</taxon>
    </lineage>
</organism>
<evidence type="ECO:0000256" key="1">
    <source>
        <dbReference type="SAM" id="MobiDB-lite"/>
    </source>
</evidence>
<dbReference type="AlphaFoldDB" id="A0A0A9DF21"/>
<protein>
    <submittedName>
        <fullName evidence="2">Uncharacterized protein</fullName>
    </submittedName>
</protein>
<name>A0A0A9DF21_ARUDO</name>
<feature type="region of interest" description="Disordered" evidence="1">
    <location>
        <begin position="60"/>
        <end position="186"/>
    </location>
</feature>
<dbReference type="EMBL" id="GBRH01212617">
    <property type="protein sequence ID" value="JAD85278.1"/>
    <property type="molecule type" value="Transcribed_RNA"/>
</dbReference>
<reference evidence="2" key="1">
    <citation type="submission" date="2014-09" db="EMBL/GenBank/DDBJ databases">
        <authorList>
            <person name="Magalhaes I.L.F."/>
            <person name="Oliveira U."/>
            <person name="Santos F.R."/>
            <person name="Vidigal T.H.D.A."/>
            <person name="Brescovit A.D."/>
            <person name="Santos A.J."/>
        </authorList>
    </citation>
    <scope>NUCLEOTIDE SEQUENCE</scope>
    <source>
        <tissue evidence="2">Shoot tissue taken approximately 20 cm above the soil surface</tissue>
    </source>
</reference>
<reference evidence="2" key="2">
    <citation type="journal article" date="2015" name="Data Brief">
        <title>Shoot transcriptome of the giant reed, Arundo donax.</title>
        <authorList>
            <person name="Barrero R.A."/>
            <person name="Guerrero F.D."/>
            <person name="Moolhuijzen P."/>
            <person name="Goolsby J.A."/>
            <person name="Tidwell J."/>
            <person name="Bellgard S.E."/>
            <person name="Bellgard M.I."/>
        </authorList>
    </citation>
    <scope>NUCLEOTIDE SEQUENCE</scope>
    <source>
        <tissue evidence="2">Shoot tissue taken approximately 20 cm above the soil surface</tissue>
    </source>
</reference>
<accession>A0A0A9DF21</accession>
<feature type="compositionally biased region" description="Low complexity" evidence="1">
    <location>
        <begin position="102"/>
        <end position="151"/>
    </location>
</feature>